<evidence type="ECO:0000313" key="3">
    <source>
        <dbReference type="Proteomes" id="UP000465221"/>
    </source>
</evidence>
<feature type="region of interest" description="Disordered" evidence="1">
    <location>
        <begin position="166"/>
        <end position="216"/>
    </location>
</feature>
<proteinExistence type="predicted"/>
<accession>A0A8H3SC92</accession>
<evidence type="ECO:0000313" key="2">
    <source>
        <dbReference type="EMBL" id="GFF56361.1"/>
    </source>
</evidence>
<name>A0A8H3SC92_9EURO</name>
<comment type="caution">
    <text evidence="2">The sequence shown here is derived from an EMBL/GenBank/DDBJ whole genome shotgun (WGS) entry which is preliminary data.</text>
</comment>
<feature type="compositionally biased region" description="Acidic residues" evidence="1">
    <location>
        <begin position="193"/>
        <end position="208"/>
    </location>
</feature>
<dbReference type="AlphaFoldDB" id="A0A8H3SC92"/>
<dbReference type="Proteomes" id="UP000465221">
    <property type="component" value="Unassembled WGS sequence"/>
</dbReference>
<dbReference type="EMBL" id="BLKC01000135">
    <property type="protein sequence ID" value="GFF56361.1"/>
    <property type="molecule type" value="Genomic_DNA"/>
</dbReference>
<sequence>MSLNPYFRHRMDPPAPRPVLGRPLQLRQCRLAFTSPLMRMRIRTRTRIYTRTRRQDPLLRVPVRGDLVPVSLYGGGHDGCRGGETIIERTRAGAMQVAGAFRVRGKAVGLRSGSVGVAAAGGGESEGVEEGARKKGTYAEANFNNGPEDDRLAVCICFEVLDGEDADDLDDGDEEAEGEDGDEGGFLAALEAEGYEDGEGEGDDDAVEGETCSWFS</sequence>
<protein>
    <submittedName>
        <fullName evidence="2">Uncharacterized protein</fullName>
    </submittedName>
</protein>
<gene>
    <name evidence="2" type="ORF">IFM46972_10494</name>
</gene>
<reference evidence="2 3" key="1">
    <citation type="submission" date="2020-01" db="EMBL/GenBank/DDBJ databases">
        <title>Draft genome sequence of Aspergillus udagawae IFM 46972.</title>
        <authorList>
            <person name="Takahashi H."/>
            <person name="Yaguchi T."/>
        </authorList>
    </citation>
    <scope>NUCLEOTIDE SEQUENCE [LARGE SCALE GENOMIC DNA]</scope>
    <source>
        <strain evidence="2 3">IFM 46972</strain>
    </source>
</reference>
<feature type="compositionally biased region" description="Acidic residues" evidence="1">
    <location>
        <begin position="166"/>
        <end position="183"/>
    </location>
</feature>
<evidence type="ECO:0000256" key="1">
    <source>
        <dbReference type="SAM" id="MobiDB-lite"/>
    </source>
</evidence>
<organism evidence="2 3">
    <name type="scientific">Aspergillus udagawae</name>
    <dbReference type="NCBI Taxonomy" id="91492"/>
    <lineage>
        <taxon>Eukaryota</taxon>
        <taxon>Fungi</taxon>
        <taxon>Dikarya</taxon>
        <taxon>Ascomycota</taxon>
        <taxon>Pezizomycotina</taxon>
        <taxon>Eurotiomycetes</taxon>
        <taxon>Eurotiomycetidae</taxon>
        <taxon>Eurotiales</taxon>
        <taxon>Aspergillaceae</taxon>
        <taxon>Aspergillus</taxon>
        <taxon>Aspergillus subgen. Fumigati</taxon>
    </lineage>
</organism>